<dbReference type="RefSeq" id="WP_013561935.1">
    <property type="nucleotide sequence ID" value="NC_014961.1"/>
</dbReference>
<evidence type="ECO:0000313" key="1">
    <source>
        <dbReference type="EMBL" id="ADV64713.1"/>
    </source>
</evidence>
<sequence>MNPEVKLYIIAVLKKLRETIEGCRSIECATSVIDTYIEAIDEKTTSEILKMLGL</sequence>
<dbReference type="eggNOG" id="arCOG11775">
    <property type="taxonomic scope" value="Archaea"/>
</dbReference>
<reference evidence="1 2" key="2">
    <citation type="journal article" date="2011" name="Stand. Genomic Sci.">
        <title>Complete genome sequence of Desulfurococcus mucosus type strain (O7/1).</title>
        <authorList>
            <person name="Wirth R."/>
            <person name="Chertkov O."/>
            <person name="Held B."/>
            <person name="Lapidus A."/>
            <person name="Nolan M."/>
            <person name="Lucas S."/>
            <person name="Hammon N."/>
            <person name="Deshpande S."/>
            <person name="Cheng J.F."/>
            <person name="Tapia R."/>
            <person name="Han C."/>
            <person name="Goodwin L."/>
            <person name="Pitluck S."/>
            <person name="Liolios K."/>
            <person name="Ioanna P."/>
            <person name="Ivanova N."/>
            <person name="Mavromatis K."/>
            <person name="Mikhailova N."/>
            <person name="Pati A."/>
            <person name="Chen A."/>
            <person name="Palaniappan K."/>
            <person name="Land M."/>
            <person name="Hauser L."/>
            <person name="Chang Y.J."/>
            <person name="Jeffries C.D."/>
            <person name="Bilek Y."/>
            <person name="Hader T."/>
            <person name="Rohde M."/>
            <person name="Spring S."/>
            <person name="Sikorski J."/>
            <person name="Goker M."/>
            <person name="Woyke T."/>
            <person name="Bristow J."/>
            <person name="Eisen J.A."/>
            <person name="Markowitz V."/>
            <person name="Hugenholtz P."/>
            <person name="Kyrpides N.C."/>
            <person name="Klenk H.P."/>
        </authorList>
    </citation>
    <scope>NUCLEOTIDE SEQUENCE [LARGE SCALE GENOMIC DNA]</scope>
    <source>
        <strain evidence="2">ATCC 35584 / DSM 2162 / JCM 9187 / O7/1</strain>
    </source>
</reference>
<gene>
    <name evidence="1" type="ordered locus">Desmu_0394</name>
</gene>
<evidence type="ECO:0000313" key="2">
    <source>
        <dbReference type="Proteomes" id="UP000001068"/>
    </source>
</evidence>
<accession>E8R887</accession>
<organism evidence="1 2">
    <name type="scientific">Desulfurococcus mucosus (strain ATCC 35584 / DSM 2162 / JCM 9187 / O7/1)</name>
    <dbReference type="NCBI Taxonomy" id="765177"/>
    <lineage>
        <taxon>Archaea</taxon>
        <taxon>Thermoproteota</taxon>
        <taxon>Thermoprotei</taxon>
        <taxon>Desulfurococcales</taxon>
        <taxon>Desulfurococcaceae</taxon>
        <taxon>Desulfurococcus</taxon>
    </lineage>
</organism>
<dbReference type="HOGENOM" id="CLU_3038882_0_0_2"/>
<protein>
    <submittedName>
        <fullName evidence="1">Uncharacterized protein</fullName>
    </submittedName>
</protein>
<dbReference type="GeneID" id="58788573"/>
<dbReference type="AlphaFoldDB" id="E8R887"/>
<dbReference type="Proteomes" id="UP000001068">
    <property type="component" value="Chromosome"/>
</dbReference>
<keyword evidence="2" id="KW-1185">Reference proteome</keyword>
<dbReference type="EMBL" id="CP002363">
    <property type="protein sequence ID" value="ADV64713.1"/>
    <property type="molecule type" value="Genomic_DNA"/>
</dbReference>
<dbReference type="STRING" id="765177.Desmu_0394"/>
<dbReference type="KEGG" id="dmu:Desmu_0394"/>
<proteinExistence type="predicted"/>
<dbReference type="OrthoDB" id="374484at2157"/>
<reference evidence="2" key="1">
    <citation type="submission" date="2010-11" db="EMBL/GenBank/DDBJ databases">
        <title>The complete genome of Desulfurococcus mucosus DSM 2162.</title>
        <authorList>
            <consortium name="US DOE Joint Genome Institute (JGI-PGF)"/>
            <person name="Lucas S."/>
            <person name="Copeland A."/>
            <person name="Lapidus A."/>
            <person name="Bruce D."/>
            <person name="Goodwin L."/>
            <person name="Pitluck S."/>
            <person name="Kyrpides N."/>
            <person name="Mavromatis K."/>
            <person name="Pagani I."/>
            <person name="Ivanova N."/>
            <person name="Ovchinnikova G."/>
            <person name="Chertkov O."/>
            <person name="Held B."/>
            <person name="Brettin T."/>
            <person name="Detter J.C."/>
            <person name="Tapia R."/>
            <person name="Han C."/>
            <person name="Land M."/>
            <person name="Hauser L."/>
            <person name="Markowitz V."/>
            <person name="Cheng J.-F."/>
            <person name="Hugenholtz P."/>
            <person name="Woyke T."/>
            <person name="Wu D."/>
            <person name="Wirth R."/>
            <person name="Bilek Y."/>
            <person name="Hader T."/>
            <person name="Klenk H.-P."/>
            <person name="Eisen J.A."/>
        </authorList>
    </citation>
    <scope>NUCLEOTIDE SEQUENCE [LARGE SCALE GENOMIC DNA]</scope>
    <source>
        <strain evidence="2">ATCC 35584 / DSM 2162 / JCM 9187 / O7/1</strain>
    </source>
</reference>
<name>E8R887_DESM0</name>